<dbReference type="PANTHER" id="PTHR43628">
    <property type="entry name" value="ACTIVATOR OF C KINASE PROTEIN 1-RELATED"/>
    <property type="match status" value="1"/>
</dbReference>
<evidence type="ECO:0000256" key="1">
    <source>
        <dbReference type="SAM" id="Coils"/>
    </source>
</evidence>
<feature type="compositionally biased region" description="Basic and acidic residues" evidence="2">
    <location>
        <begin position="1"/>
        <end position="14"/>
    </location>
</feature>
<feature type="domain" description="Peptidoglycan binding-like" evidence="3">
    <location>
        <begin position="1243"/>
        <end position="1296"/>
    </location>
</feature>
<evidence type="ECO:0000259" key="3">
    <source>
        <dbReference type="Pfam" id="PF01471"/>
    </source>
</evidence>
<dbReference type="InterPro" id="IPR002477">
    <property type="entry name" value="Peptidoglycan-bd-like"/>
</dbReference>
<dbReference type="PANTHER" id="PTHR43628:SF1">
    <property type="entry name" value="CHITIN SYNTHASE REGULATORY FACTOR 2-RELATED"/>
    <property type="match status" value="1"/>
</dbReference>
<reference evidence="4 5" key="1">
    <citation type="submission" date="2020-08" db="EMBL/GenBank/DDBJ databases">
        <title>Genomic Encyclopedia of Type Strains, Phase IV (KMG-IV): sequencing the most valuable type-strain genomes for metagenomic binning, comparative biology and taxonomic classification.</title>
        <authorList>
            <person name="Goeker M."/>
        </authorList>
    </citation>
    <scope>NUCLEOTIDE SEQUENCE [LARGE SCALE GENOMIC DNA]</scope>
    <source>
        <strain evidence="4 5">DSM 25024</strain>
    </source>
</reference>
<dbReference type="Gene3D" id="1.10.101.10">
    <property type="entry name" value="PGBD-like superfamily/PGBD"/>
    <property type="match status" value="1"/>
</dbReference>
<feature type="region of interest" description="Disordered" evidence="2">
    <location>
        <begin position="745"/>
        <end position="765"/>
    </location>
</feature>
<dbReference type="Gene3D" id="1.25.40.10">
    <property type="entry name" value="Tetratricopeptide repeat domain"/>
    <property type="match status" value="1"/>
</dbReference>
<dbReference type="InterPro" id="IPR036365">
    <property type="entry name" value="PGBD-like_sf"/>
</dbReference>
<dbReference type="Proteomes" id="UP000531216">
    <property type="component" value="Unassembled WGS sequence"/>
</dbReference>
<feature type="compositionally biased region" description="Basic and acidic residues" evidence="2">
    <location>
        <begin position="63"/>
        <end position="74"/>
    </location>
</feature>
<organism evidence="4 5">
    <name type="scientific">Aureimonas phyllosphaerae</name>
    <dbReference type="NCBI Taxonomy" id="1166078"/>
    <lineage>
        <taxon>Bacteria</taxon>
        <taxon>Pseudomonadati</taxon>
        <taxon>Pseudomonadota</taxon>
        <taxon>Alphaproteobacteria</taxon>
        <taxon>Hyphomicrobiales</taxon>
        <taxon>Aurantimonadaceae</taxon>
        <taxon>Aureimonas</taxon>
    </lineage>
</organism>
<evidence type="ECO:0000256" key="2">
    <source>
        <dbReference type="SAM" id="MobiDB-lite"/>
    </source>
</evidence>
<proteinExistence type="predicted"/>
<dbReference type="OrthoDB" id="5295703at2"/>
<feature type="coiled-coil region" evidence="1">
    <location>
        <begin position="252"/>
        <end position="322"/>
    </location>
</feature>
<dbReference type="InterPro" id="IPR006597">
    <property type="entry name" value="Sel1-like"/>
</dbReference>
<comment type="caution">
    <text evidence="4">The sequence shown here is derived from an EMBL/GenBank/DDBJ whole genome shotgun (WGS) entry which is preliminary data.</text>
</comment>
<dbReference type="Gene3D" id="1.20.1270.70">
    <property type="entry name" value="Designed single chain three-helix bundle"/>
    <property type="match status" value="1"/>
</dbReference>
<dbReference type="SMART" id="SM00671">
    <property type="entry name" value="SEL1"/>
    <property type="match status" value="4"/>
</dbReference>
<feature type="compositionally biased region" description="Low complexity" evidence="2">
    <location>
        <begin position="45"/>
        <end position="60"/>
    </location>
</feature>
<feature type="coiled-coil region" evidence="1">
    <location>
        <begin position="562"/>
        <end position="623"/>
    </location>
</feature>
<dbReference type="SUPFAM" id="SSF81901">
    <property type="entry name" value="HCP-like"/>
    <property type="match status" value="1"/>
</dbReference>
<dbReference type="Pfam" id="PF08238">
    <property type="entry name" value="Sel1"/>
    <property type="match status" value="4"/>
</dbReference>
<dbReference type="SUPFAM" id="SSF47090">
    <property type="entry name" value="PGBD-like"/>
    <property type="match status" value="1"/>
</dbReference>
<dbReference type="EMBL" id="JACIDO010000001">
    <property type="protein sequence ID" value="MBB3934382.1"/>
    <property type="molecule type" value="Genomic_DNA"/>
</dbReference>
<name>A0A7W6FTV8_9HYPH</name>
<gene>
    <name evidence="4" type="ORF">GGR05_000493</name>
</gene>
<dbReference type="RefSeq" id="WP_090958410.1">
    <property type="nucleotide sequence ID" value="NZ_FOOA01000001.1"/>
</dbReference>
<keyword evidence="1" id="KW-0175">Coiled coil</keyword>
<dbReference type="InterPro" id="IPR052945">
    <property type="entry name" value="Mitotic_Regulator"/>
</dbReference>
<sequence length="1302" mass="139251">MGQNEAKVRQRPEDAPAASDGSFSSLSKTLEDLEQRLSRLSSTKTAAAAPAEEPAEATATRSAGEKLRVAAEARRARRPSLTAAVSNVAVESVLASEADEPHRRAAAGRRIGTIAAEVEQLQMQNASIALIKDLAAELTLLRGDIQSRIGTDTDERIRDLQTSFAELKRMISERDAPESIGAEIFEIMEQLTELTAGTADQASLEALRGDLDAVALMVGQMAREESLEAVKRRWDAFETRISEHMSLDAEAKRNLKVELERLRTSLRSLATEDQVLAVQQRWEEFEARYLDTARVQAEESVANVLRTELDGLREKLDAIVAENGQEAMDARFEALAERLDIGELEAGVSRLGERMREIEHALMRMPEILQIDQLEMRVAALAQSIEILTQEVREPDLSHFALLEERLDEIAAALASQPAPAVAQIDMAPVERIEARVADLTGRIDKLADQRGVEALSSQIAALAERVEDIGAAAPTSDLGERIDTLAERVETLFRRTGGADTAAFEERLTAIAQRLEDSASARVVDPEVIVALETQITRMTQILAGVPGASVEDAGAVSQRLDAIERQLDENRDNVVAAARAAAEEAVRRMRVEDARRETGFVQELAQDMRNLEALCRESDERTFGVFDAVHATLLKIVERLTLIEQEMRGQPVERAAAPMLRPATIETAPIAEAPVSVTPPAAEIVAASDAPVFAERAAAADAAADEEPKGLRAALQRHIGRRTARTKADASAVPSLAERIRPTPIVEESTSVDAPSSEADEPKAAVLEAPELDPADSLISREANRPLEPGSGAPDIAALIERVRQQQRGEEPAPEPMAKADFIAAARKAAMAAAAEAEALREREERGEDLAGKPAANRRKPILMGVGAVLLALMAVPFGIDRLSPKQEAAVGLGETATVAAAPAPVAVPETSAVSSEPVDVAALARQPMPAEMPSMTETGPAVAEAPAAPAIPQGFAETAPARPDMVDVPSQTSVAEPSPAPLVETAVASPAAVEPGALLASVRQQLPEAARGAMPALPQGIASEALAKAVSAEDPKALFEIGLRVMEGRNAPSDPAAALAWFAQSATRGFAPAQYSLGTLYEKGNGVERNAATARDWYLLAAEQGNVRAMHNLAVLYATGIDGKSEPANAAKWFIQAADHGMRDSQYNLGILFARGAGVEQDLAKSYRWFGIVASAGDKDAAAKMQEVGKTMSPEQRQALDTEIASWSAQPRVETANTVEIPDDWSETAGRTASVDMSRAIRNVQAILIKLGYDPGQPDGKVGARTEAAIRQFQGKAGLEATGKVDEPLIRALLERKDA</sequence>
<keyword evidence="5" id="KW-1185">Reference proteome</keyword>
<dbReference type="Pfam" id="PF01471">
    <property type="entry name" value="PG_binding_1"/>
    <property type="match status" value="1"/>
</dbReference>
<dbReference type="InterPro" id="IPR011990">
    <property type="entry name" value="TPR-like_helical_dom_sf"/>
</dbReference>
<accession>A0A7W6FTV8</accession>
<feature type="region of interest" description="Disordered" evidence="2">
    <location>
        <begin position="1"/>
        <end position="25"/>
    </location>
</feature>
<evidence type="ECO:0000313" key="5">
    <source>
        <dbReference type="Proteomes" id="UP000531216"/>
    </source>
</evidence>
<evidence type="ECO:0000313" key="4">
    <source>
        <dbReference type="EMBL" id="MBB3934382.1"/>
    </source>
</evidence>
<feature type="region of interest" description="Disordered" evidence="2">
    <location>
        <begin position="37"/>
        <end position="76"/>
    </location>
</feature>
<protein>
    <submittedName>
        <fullName evidence="4">Localization factor PodJL</fullName>
    </submittedName>
</protein>
<dbReference type="InterPro" id="IPR036366">
    <property type="entry name" value="PGBDSf"/>
</dbReference>